<accession>A0A150IWA4</accession>
<dbReference type="Gene3D" id="2.160.10.10">
    <property type="entry name" value="Hexapeptide repeat proteins"/>
    <property type="match status" value="1"/>
</dbReference>
<dbReference type="SUPFAM" id="SSF51161">
    <property type="entry name" value="Trimeric LpxA-like enzymes"/>
    <property type="match status" value="1"/>
</dbReference>
<dbReference type="Gene3D" id="3.90.550.10">
    <property type="entry name" value="Spore Coat Polysaccharide Biosynthesis Protein SpsA, Chain A"/>
    <property type="match status" value="1"/>
</dbReference>
<sequence length="366" mass="40028">MLPLGDTTILGNILNIFKSSGIEKVSIVVGHKAEIIQDYIKNINMGIDVSFIEQKERLGTGHALMIASYYVNSDFICVYGDLLFKENFIVSLISKFKSSGSIAMMALTESDTPEFFGSVTVEGSEVTGIFEKSDTPPSNLINTGIYCFKKEAFSYINNTKISPRGEYELTDSLKMMMGGGNKVMWMPLDGKWLDIGRPWDLIDANMFFLESVKNYVSKDSKISPDSQIGSPVYIDSFSVIDSSEIISPCLLSKNVNIGTSSKISSSVIRKNVKIGSNCTIENSVVMEGAKIGNNSFISFSVIGENSDVGKNVILESKSEGTIKFKIKGELVDSNRTQLGSVVGKNVKIKDNSVIRPGQKIESNSII</sequence>
<keyword evidence="9" id="KW-0548">Nucleotidyltransferase</keyword>
<feature type="domain" description="Mannose-1-phosphate guanyltransferase C-terminal" evidence="15">
    <location>
        <begin position="245"/>
        <end position="355"/>
    </location>
</feature>
<evidence type="ECO:0000259" key="14">
    <source>
        <dbReference type="Pfam" id="PF00483"/>
    </source>
</evidence>
<comment type="catalytic activity">
    <reaction evidence="13">
        <text>N-acetyl-alpha-D-glucosamine 1-phosphate + UTP + H(+) = UDP-N-acetyl-alpha-D-glucosamine + diphosphate</text>
        <dbReference type="Rhea" id="RHEA:13509"/>
        <dbReference type="ChEBI" id="CHEBI:15378"/>
        <dbReference type="ChEBI" id="CHEBI:33019"/>
        <dbReference type="ChEBI" id="CHEBI:46398"/>
        <dbReference type="ChEBI" id="CHEBI:57705"/>
        <dbReference type="ChEBI" id="CHEBI:57776"/>
        <dbReference type="EC" id="2.7.7.23"/>
    </reaction>
</comment>
<dbReference type="Proteomes" id="UP000091929">
    <property type="component" value="Unassembled WGS sequence"/>
</dbReference>
<evidence type="ECO:0000313" key="19">
    <source>
        <dbReference type="Proteomes" id="UP000091929"/>
    </source>
</evidence>
<organism evidence="18 21">
    <name type="scientific">Candidatus Methanofastidiosum methylothiophilum</name>
    <dbReference type="NCBI Taxonomy" id="1705564"/>
    <lineage>
        <taxon>Archaea</taxon>
        <taxon>Methanobacteriati</taxon>
        <taxon>Methanobacteriota</taxon>
        <taxon>Stenosarchaea group</taxon>
        <taxon>Candidatus Methanofastidiosia</taxon>
        <taxon>Candidatus Methanofastidiosales</taxon>
        <taxon>Candidatus Methanofastidiosaceae</taxon>
        <taxon>Candidatus Methanofastidiosum</taxon>
    </lineage>
</organism>
<dbReference type="PANTHER" id="PTHR43584:SF8">
    <property type="entry name" value="N-ACETYLMURAMATE ALPHA-1-PHOSPHATE URIDYLYLTRANSFERASE"/>
    <property type="match status" value="1"/>
</dbReference>
<dbReference type="GO" id="GO:0019134">
    <property type="term" value="F:glucosamine-1-phosphate N-acetyltransferase activity"/>
    <property type="evidence" value="ECO:0007669"/>
    <property type="project" value="UniProtKB-EC"/>
</dbReference>
<dbReference type="Pfam" id="PF25087">
    <property type="entry name" value="GMPPB_C"/>
    <property type="match status" value="1"/>
</dbReference>
<dbReference type="Proteomes" id="UP000092403">
    <property type="component" value="Unassembled WGS sequence"/>
</dbReference>
<dbReference type="InterPro" id="IPR011004">
    <property type="entry name" value="Trimer_LpxA-like_sf"/>
</dbReference>
<accession>A0A150IHY9</accession>
<evidence type="ECO:0000256" key="1">
    <source>
        <dbReference type="ARBA" id="ARBA00005166"/>
    </source>
</evidence>
<dbReference type="InterPro" id="IPR005835">
    <property type="entry name" value="NTP_transferase_dom"/>
</dbReference>
<dbReference type="PATRIC" id="fig|1706436.3.peg.1736"/>
<dbReference type="Pfam" id="PF00483">
    <property type="entry name" value="NTP_transferase"/>
    <property type="match status" value="1"/>
</dbReference>
<dbReference type="CDD" id="cd04181">
    <property type="entry name" value="NTP_transferase"/>
    <property type="match status" value="1"/>
</dbReference>
<evidence type="ECO:0000313" key="21">
    <source>
        <dbReference type="Proteomes" id="UP000092403"/>
    </source>
</evidence>
<dbReference type="Proteomes" id="UP000092401">
    <property type="component" value="Unassembled WGS sequence"/>
</dbReference>
<evidence type="ECO:0000256" key="7">
    <source>
        <dbReference type="ARBA" id="ARBA00013414"/>
    </source>
</evidence>
<dbReference type="InterPro" id="IPR029044">
    <property type="entry name" value="Nucleotide-diphossugar_trans"/>
</dbReference>
<dbReference type="GO" id="GO:0006048">
    <property type="term" value="P:UDP-N-acetylglucosamine biosynthetic process"/>
    <property type="evidence" value="ECO:0007669"/>
    <property type="project" value="UniProtKB-UniPathway"/>
</dbReference>
<dbReference type="SUPFAM" id="SSF53448">
    <property type="entry name" value="Nucleotide-diphospho-sugar transferases"/>
    <property type="match status" value="1"/>
</dbReference>
<feature type="domain" description="Nucleotidyl transferase" evidence="14">
    <location>
        <begin position="2"/>
        <end position="210"/>
    </location>
</feature>
<evidence type="ECO:0000256" key="12">
    <source>
        <dbReference type="ARBA" id="ARBA00048247"/>
    </source>
</evidence>
<evidence type="ECO:0000313" key="16">
    <source>
        <dbReference type="EMBL" id="KYC44445.1"/>
    </source>
</evidence>
<dbReference type="PATRIC" id="fig|1706438.3.peg.1587"/>
<evidence type="ECO:0000256" key="5">
    <source>
        <dbReference type="ARBA" id="ARBA00012225"/>
    </source>
</evidence>
<evidence type="ECO:0000313" key="17">
    <source>
        <dbReference type="EMBL" id="KYC46600.1"/>
    </source>
</evidence>
<dbReference type="GO" id="GO:0003977">
    <property type="term" value="F:UDP-N-acetylglucosamine diphosphorylase activity"/>
    <property type="evidence" value="ECO:0007669"/>
    <property type="project" value="UniProtKB-EC"/>
</dbReference>
<comment type="similarity">
    <text evidence="3">In the C-terminal section; belongs to the transferase hexapeptide repeat family.</text>
</comment>
<dbReference type="PATRIC" id="fig|1706437.3.peg.1805"/>
<dbReference type="EMBL" id="LNJC01000040">
    <property type="protein sequence ID" value="KYC49281.1"/>
    <property type="molecule type" value="Genomic_DNA"/>
</dbReference>
<gene>
    <name evidence="18" type="primary">glmU_2</name>
    <name evidence="16" type="ORF">APG10_01716</name>
    <name evidence="17" type="ORF">APG11_01796</name>
    <name evidence="18" type="ORF">APG12_01582</name>
</gene>
<dbReference type="InterPro" id="IPR023915">
    <property type="entry name" value="Bifunctiontional_GlmU_arc-type"/>
</dbReference>
<evidence type="ECO:0000256" key="8">
    <source>
        <dbReference type="ARBA" id="ARBA00022679"/>
    </source>
</evidence>
<evidence type="ECO:0000256" key="13">
    <source>
        <dbReference type="ARBA" id="ARBA00048493"/>
    </source>
</evidence>
<comment type="catalytic activity">
    <reaction evidence="12">
        <text>alpha-D-glucosamine 1-phosphate + acetyl-CoA = N-acetyl-alpha-D-glucosamine 1-phosphate + CoA + H(+)</text>
        <dbReference type="Rhea" id="RHEA:13725"/>
        <dbReference type="ChEBI" id="CHEBI:15378"/>
        <dbReference type="ChEBI" id="CHEBI:57287"/>
        <dbReference type="ChEBI" id="CHEBI:57288"/>
        <dbReference type="ChEBI" id="CHEBI:57776"/>
        <dbReference type="ChEBI" id="CHEBI:58516"/>
        <dbReference type="EC" id="2.3.1.157"/>
    </reaction>
</comment>
<evidence type="ECO:0000313" key="20">
    <source>
        <dbReference type="Proteomes" id="UP000092401"/>
    </source>
</evidence>
<evidence type="ECO:0000256" key="11">
    <source>
        <dbReference type="ARBA" id="ARBA00023315"/>
    </source>
</evidence>
<dbReference type="EC" id="2.3.1.157" evidence="5"/>
<name>A0A150IWA4_9EURY</name>
<dbReference type="NCBIfam" id="TIGR03992">
    <property type="entry name" value="Arch_glmU"/>
    <property type="match status" value="1"/>
</dbReference>
<comment type="pathway">
    <text evidence="2">Nucleotide-sugar biosynthesis; UDP-N-acetyl-alpha-D-glucosamine biosynthesis; UDP-N-acetyl-alpha-D-glucosamine from N-acetyl-alpha-D-glucosamine 1-phosphate: step 1/1.</text>
</comment>
<evidence type="ECO:0000256" key="3">
    <source>
        <dbReference type="ARBA" id="ARBA00007707"/>
    </source>
</evidence>
<evidence type="ECO:0000256" key="10">
    <source>
        <dbReference type="ARBA" id="ARBA00023268"/>
    </source>
</evidence>
<evidence type="ECO:0000256" key="4">
    <source>
        <dbReference type="ARBA" id="ARBA00007947"/>
    </source>
</evidence>
<dbReference type="InterPro" id="IPR050065">
    <property type="entry name" value="GlmU-like"/>
</dbReference>
<comment type="similarity">
    <text evidence="4">In the N-terminal section; belongs to the N-acetylglucosamine-1-phosphate uridyltransferase family.</text>
</comment>
<evidence type="ECO:0000259" key="15">
    <source>
        <dbReference type="Pfam" id="PF25087"/>
    </source>
</evidence>
<keyword evidence="8" id="KW-0808">Transferase</keyword>
<reference evidence="19 20" key="1">
    <citation type="journal article" date="2016" name="ISME J.">
        <title>Chasing the elusive Euryarchaeota class WSA2: genomes reveal a uniquely fastidious methyl-reducing methanogen.</title>
        <authorList>
            <person name="Nobu M.K."/>
            <person name="Narihiro T."/>
            <person name="Kuroda K."/>
            <person name="Mei R."/>
            <person name="Liu W.T."/>
        </authorList>
    </citation>
    <scope>NUCLEOTIDE SEQUENCE [LARGE SCALE GENOMIC DNA]</scope>
    <source>
        <strain evidence="16">B03fssc0709_Meth_Bin005</strain>
        <strain evidence="17">B15fssc0709_Meth_Bin003</strain>
        <strain evidence="18">BMIXfssc0709_Meth_Bin006</strain>
    </source>
</reference>
<dbReference type="EMBL" id="LNGF01000057">
    <property type="protein sequence ID" value="KYC46600.1"/>
    <property type="molecule type" value="Genomic_DNA"/>
</dbReference>
<accession>A0A150INN8</accession>
<evidence type="ECO:0000256" key="6">
    <source>
        <dbReference type="ARBA" id="ARBA00012457"/>
    </source>
</evidence>
<evidence type="ECO:0000256" key="2">
    <source>
        <dbReference type="ARBA" id="ARBA00005208"/>
    </source>
</evidence>
<keyword evidence="11" id="KW-0012">Acyltransferase</keyword>
<proteinExistence type="inferred from homology"/>
<evidence type="ECO:0000313" key="18">
    <source>
        <dbReference type="EMBL" id="KYC49281.1"/>
    </source>
</evidence>
<dbReference type="EMBL" id="LNGE01000065">
    <property type="protein sequence ID" value="KYC44445.1"/>
    <property type="molecule type" value="Genomic_DNA"/>
</dbReference>
<protein>
    <recommendedName>
        <fullName evidence="7">Bifunctional protein GlmU</fullName>
        <ecNumber evidence="5">2.3.1.157</ecNumber>
        <ecNumber evidence="6">2.7.7.23</ecNumber>
    </recommendedName>
</protein>
<comment type="pathway">
    <text evidence="1">Nucleotide-sugar biosynthesis; UDP-N-acetyl-alpha-D-glucosamine biosynthesis; N-acetyl-alpha-D-glucosamine 1-phosphate from alpha-D-glucosamine 6-phosphate (route II): step 2/2.</text>
</comment>
<dbReference type="PANTHER" id="PTHR43584">
    <property type="entry name" value="NUCLEOTIDYL TRANSFERASE"/>
    <property type="match status" value="1"/>
</dbReference>
<comment type="caution">
    <text evidence="18">The sequence shown here is derived from an EMBL/GenBank/DDBJ whole genome shotgun (WGS) entry which is preliminary data.</text>
</comment>
<dbReference type="InterPro" id="IPR056729">
    <property type="entry name" value="GMPPB_C"/>
</dbReference>
<dbReference type="UniPathway" id="UPA00113">
    <property type="reaction ID" value="UER00532"/>
</dbReference>
<dbReference type="AlphaFoldDB" id="A0A150IWA4"/>
<evidence type="ECO:0000256" key="9">
    <source>
        <dbReference type="ARBA" id="ARBA00022695"/>
    </source>
</evidence>
<dbReference type="EC" id="2.7.7.23" evidence="6"/>
<keyword evidence="10" id="KW-0511">Multifunctional enzyme</keyword>